<feature type="transmembrane region" description="Helical" evidence="7">
    <location>
        <begin position="82"/>
        <end position="101"/>
    </location>
</feature>
<evidence type="ECO:0000313" key="10">
    <source>
        <dbReference type="Proteomes" id="UP000050454"/>
    </source>
</evidence>
<name>A0A0P7BBW8_9BACT</name>
<feature type="transmembrane region" description="Helical" evidence="7">
    <location>
        <begin position="121"/>
        <end position="145"/>
    </location>
</feature>
<evidence type="ECO:0000259" key="8">
    <source>
        <dbReference type="PROSITE" id="PS50253"/>
    </source>
</evidence>
<dbReference type="InterPro" id="IPR024791">
    <property type="entry name" value="Cyt_c/ubiquinol_Oxase_su3"/>
</dbReference>
<evidence type="ECO:0000256" key="3">
    <source>
        <dbReference type="ARBA" id="ARBA00022692"/>
    </source>
</evidence>
<evidence type="ECO:0000256" key="1">
    <source>
        <dbReference type="ARBA" id="ARBA00004141"/>
    </source>
</evidence>
<keyword evidence="10" id="KW-1185">Reference proteome</keyword>
<dbReference type="Proteomes" id="UP000050454">
    <property type="component" value="Unassembled WGS sequence"/>
</dbReference>
<comment type="subcellular location">
    <subcellularLocation>
        <location evidence="6">Cell membrane</location>
        <topology evidence="6">Multi-pass membrane protein</topology>
    </subcellularLocation>
    <subcellularLocation>
        <location evidence="1">Membrane</location>
        <topology evidence="1">Multi-pass membrane protein</topology>
    </subcellularLocation>
</comment>
<evidence type="ECO:0000256" key="2">
    <source>
        <dbReference type="ARBA" id="ARBA00010581"/>
    </source>
</evidence>
<feature type="transmembrane region" description="Helical" evidence="7">
    <location>
        <begin position="174"/>
        <end position="192"/>
    </location>
</feature>
<keyword evidence="3 6" id="KW-0812">Transmembrane</keyword>
<dbReference type="GO" id="GO:0005886">
    <property type="term" value="C:plasma membrane"/>
    <property type="evidence" value="ECO:0007669"/>
    <property type="project" value="UniProtKB-SubCell"/>
</dbReference>
<dbReference type="PROSITE" id="PS50253">
    <property type="entry name" value="COX3"/>
    <property type="match status" value="1"/>
</dbReference>
<dbReference type="EMBL" id="LGTQ01000009">
    <property type="protein sequence ID" value="KPM48009.1"/>
    <property type="molecule type" value="Genomic_DNA"/>
</dbReference>
<dbReference type="AlphaFoldDB" id="A0A0P7BBW8"/>
<evidence type="ECO:0000256" key="6">
    <source>
        <dbReference type="RuleBase" id="RU003376"/>
    </source>
</evidence>
<dbReference type="InterPro" id="IPR035973">
    <property type="entry name" value="Cyt_c_oxidase_su3-like_sf"/>
</dbReference>
<comment type="similarity">
    <text evidence="2 6">Belongs to the cytochrome c oxidase subunit 3 family.</text>
</comment>
<evidence type="ECO:0000313" key="9">
    <source>
        <dbReference type="EMBL" id="KPM48009.1"/>
    </source>
</evidence>
<dbReference type="SUPFAM" id="SSF81452">
    <property type="entry name" value="Cytochrome c oxidase subunit III-like"/>
    <property type="match status" value="1"/>
</dbReference>
<evidence type="ECO:0000256" key="4">
    <source>
        <dbReference type="ARBA" id="ARBA00022989"/>
    </source>
</evidence>
<organism evidence="9 10">
    <name type="scientific">Jiulongibacter sediminis</name>
    <dbReference type="NCBI Taxonomy" id="1605367"/>
    <lineage>
        <taxon>Bacteria</taxon>
        <taxon>Pseudomonadati</taxon>
        <taxon>Bacteroidota</taxon>
        <taxon>Cytophagia</taxon>
        <taxon>Cytophagales</taxon>
        <taxon>Leadbetterellaceae</taxon>
        <taxon>Jiulongibacter</taxon>
    </lineage>
</organism>
<sequence length="198" mass="22713">MSNFLTKRREPFQFMLYLGIASSALLFLFVFLVFVKKELVNQDIPVQLPGAFWLSTLLILASSVTLQLVSRALNNQQFALHRHLLMATYFLALGFLMTQIWGWMSLLRNNILPSNNTGGSFIFILSGIHLIHTLGGLVALSLVVYKSMKNRSYIDSFVDSVNPPNILRLKLVTLYWHFLDIVWIIIFLFFLWHSSANS</sequence>
<dbReference type="GO" id="GO:0019646">
    <property type="term" value="P:aerobic electron transport chain"/>
    <property type="evidence" value="ECO:0007669"/>
    <property type="project" value="InterPro"/>
</dbReference>
<comment type="caution">
    <text evidence="9">The sequence shown here is derived from an EMBL/GenBank/DDBJ whole genome shotgun (WGS) entry which is preliminary data.</text>
</comment>
<keyword evidence="5 7" id="KW-0472">Membrane</keyword>
<dbReference type="PANTHER" id="PTHR11403:SF10">
    <property type="entry name" value="CYTOCHROME C OXIDASE"/>
    <property type="match status" value="1"/>
</dbReference>
<dbReference type="RefSeq" id="WP_055148671.1">
    <property type="nucleotide sequence ID" value="NZ_JXSZ01000009.1"/>
</dbReference>
<evidence type="ECO:0000256" key="5">
    <source>
        <dbReference type="ARBA" id="ARBA00023136"/>
    </source>
</evidence>
<dbReference type="Gene3D" id="1.20.120.80">
    <property type="entry name" value="Cytochrome c oxidase, subunit III, four-helix bundle"/>
    <property type="match status" value="1"/>
</dbReference>
<dbReference type="GO" id="GO:0004129">
    <property type="term" value="F:cytochrome-c oxidase activity"/>
    <property type="evidence" value="ECO:0007669"/>
    <property type="project" value="InterPro"/>
</dbReference>
<dbReference type="InterPro" id="IPR013833">
    <property type="entry name" value="Cyt_c_oxidase_su3_a-hlx"/>
</dbReference>
<protein>
    <submittedName>
        <fullName evidence="9">Cytochrome oxidase subunit III</fullName>
    </submittedName>
</protein>
<feature type="transmembrane region" description="Helical" evidence="7">
    <location>
        <begin position="12"/>
        <end position="35"/>
    </location>
</feature>
<dbReference type="PANTHER" id="PTHR11403">
    <property type="entry name" value="CYTOCHROME C OXIDASE SUBUNIT III"/>
    <property type="match status" value="1"/>
</dbReference>
<proteinExistence type="inferred from homology"/>
<dbReference type="OrthoDB" id="9810850at2"/>
<gene>
    <name evidence="9" type="ORF">AFM12_12425</name>
</gene>
<dbReference type="STRING" id="1605367.AFM12_12425"/>
<evidence type="ECO:0000256" key="7">
    <source>
        <dbReference type="SAM" id="Phobius"/>
    </source>
</evidence>
<accession>A0A0P7BBW8</accession>
<feature type="domain" description="Heme-copper oxidase subunit III family profile" evidence="8">
    <location>
        <begin position="1"/>
        <end position="195"/>
    </location>
</feature>
<dbReference type="InterPro" id="IPR000298">
    <property type="entry name" value="Cyt_c_oxidase-like_su3"/>
</dbReference>
<feature type="transmembrane region" description="Helical" evidence="7">
    <location>
        <begin position="50"/>
        <end position="70"/>
    </location>
</feature>
<reference evidence="9 10" key="1">
    <citation type="submission" date="2015-07" db="EMBL/GenBank/DDBJ databases">
        <title>The draft genome sequence of Leadbetterella sp. JN14-9.</title>
        <authorList>
            <person name="Liu Y."/>
            <person name="Du J."/>
            <person name="Shao Z."/>
        </authorList>
    </citation>
    <scope>NUCLEOTIDE SEQUENCE [LARGE SCALE GENOMIC DNA]</scope>
    <source>
        <strain evidence="9 10">JN14-9</strain>
    </source>
</reference>
<keyword evidence="4 7" id="KW-1133">Transmembrane helix</keyword>